<sequence length="161" mass="18222">MDLLQFIGQYRHGGGKDNSHLIWIQHQKVLDKYSEALATYPANPTAIYDCSLLPYSKQAILDAILFMIERKPPSDIVIALNFAAKSLAYFQIDVGEQPMQMSGYDVALIETLFADKRDTSNDLAKSYSVSQHLYREKFEALQSLALEEWASIEKKMAAAIR</sequence>
<comment type="caution">
    <text evidence="1">The sequence shown here is derived from an EMBL/GenBank/DDBJ whole genome shotgun (WGS) entry which is preliminary data.</text>
</comment>
<dbReference type="EMBL" id="JACTVA010000041">
    <property type="protein sequence ID" value="MBC9208878.1"/>
    <property type="molecule type" value="Genomic_DNA"/>
</dbReference>
<keyword evidence="2" id="KW-1185">Reference proteome</keyword>
<organism evidence="1 2">
    <name type="scientific">Teichococcus aerophilus</name>
    <dbReference type="NCBI Taxonomy" id="1224513"/>
    <lineage>
        <taxon>Bacteria</taxon>
        <taxon>Pseudomonadati</taxon>
        <taxon>Pseudomonadota</taxon>
        <taxon>Alphaproteobacteria</taxon>
        <taxon>Acetobacterales</taxon>
        <taxon>Roseomonadaceae</taxon>
        <taxon>Roseomonas</taxon>
    </lineage>
</organism>
<protein>
    <submittedName>
        <fullName evidence="1">Uncharacterized protein</fullName>
    </submittedName>
</protein>
<accession>A0ABR7RR45</accession>
<dbReference type="RefSeq" id="WP_187786028.1">
    <property type="nucleotide sequence ID" value="NZ_JACTVA010000041.1"/>
</dbReference>
<reference evidence="1 2" key="1">
    <citation type="journal article" date="2013" name="Int. J. Syst. Evol. Microbiol.">
        <title>Roseomonas aerophila sp. nov., isolated from air.</title>
        <authorList>
            <person name="Kim S.J."/>
            <person name="Weon H.Y."/>
            <person name="Ahn J.H."/>
            <person name="Hong S.B."/>
            <person name="Seok S.J."/>
            <person name="Whang K.S."/>
            <person name="Kwon S.W."/>
        </authorList>
    </citation>
    <scope>NUCLEOTIDE SEQUENCE [LARGE SCALE GENOMIC DNA]</scope>
    <source>
        <strain evidence="1 2">NBRC 108923</strain>
    </source>
</reference>
<proteinExistence type="predicted"/>
<gene>
    <name evidence="1" type="ORF">IBL26_18675</name>
</gene>
<evidence type="ECO:0000313" key="2">
    <source>
        <dbReference type="Proteomes" id="UP000626026"/>
    </source>
</evidence>
<evidence type="ECO:0000313" key="1">
    <source>
        <dbReference type="EMBL" id="MBC9208878.1"/>
    </source>
</evidence>
<name>A0ABR7RR45_9PROT</name>
<dbReference type="Proteomes" id="UP000626026">
    <property type="component" value="Unassembled WGS sequence"/>
</dbReference>